<dbReference type="FunFam" id="3.40.50.300:FF:000001">
    <property type="entry name" value="ATP-dependent zinc metalloprotease FtsH"/>
    <property type="match status" value="1"/>
</dbReference>
<dbReference type="FunFam" id="1.20.58.760:FF:000001">
    <property type="entry name" value="ATP-dependent zinc metalloprotease FtsH"/>
    <property type="match status" value="1"/>
</dbReference>
<dbReference type="SUPFAM" id="SSF140990">
    <property type="entry name" value="FtsH protease domain-like"/>
    <property type="match status" value="1"/>
</dbReference>
<comment type="subcellular location">
    <subcellularLocation>
        <location evidence="14">Cell membrane</location>
        <topology evidence="14">Multi-pass membrane protein</topology>
        <orientation evidence="14">Cytoplasmic side</orientation>
    </subcellularLocation>
    <subcellularLocation>
        <location evidence="1">Membrane</location>
    </subcellularLocation>
</comment>
<evidence type="ECO:0000259" key="17">
    <source>
        <dbReference type="SMART" id="SM00382"/>
    </source>
</evidence>
<comment type="similarity">
    <text evidence="2 14">In the C-terminal section; belongs to the peptidase M41 family.</text>
</comment>
<reference evidence="18 19" key="1">
    <citation type="journal article" date="2016" name="Nat. Commun.">
        <title>Thousands of microbial genomes shed light on interconnected biogeochemical processes in an aquifer system.</title>
        <authorList>
            <person name="Anantharaman K."/>
            <person name="Brown C.T."/>
            <person name="Hug L.A."/>
            <person name="Sharon I."/>
            <person name="Castelle C.J."/>
            <person name="Probst A.J."/>
            <person name="Thomas B.C."/>
            <person name="Singh A."/>
            <person name="Wilkins M.J."/>
            <person name="Karaoz U."/>
            <person name="Brodie E.L."/>
            <person name="Williams K.H."/>
            <person name="Hubbard S.S."/>
            <person name="Banfield J.F."/>
        </authorList>
    </citation>
    <scope>NUCLEOTIDE SEQUENCE [LARGE SCALE GENOMIC DNA]</scope>
</reference>
<dbReference type="NCBIfam" id="TIGR01241">
    <property type="entry name" value="FtsH_fam"/>
    <property type="match status" value="1"/>
</dbReference>
<keyword evidence="12 14" id="KW-0472">Membrane</keyword>
<feature type="binding site" evidence="14">
    <location>
        <position position="427"/>
    </location>
    <ligand>
        <name>Zn(2+)</name>
        <dbReference type="ChEBI" id="CHEBI:29105"/>
        <note>catalytic</note>
    </ligand>
</feature>
<evidence type="ECO:0000313" key="19">
    <source>
        <dbReference type="Proteomes" id="UP000177722"/>
    </source>
</evidence>
<sequence>MPNLVRWLLILGITFLALQHFLMRQPLNVPISVIEQSIASGSVERLRFHPESLYVEAFIKPSDKNSKGGTLVQARAVSPQHLDEIRRRAEAKGIMYGTANPPNPFWASMFSMVLYISIFCGIWYFIAMRQGGKSGGRGMFNFGDSPAKRFQPGLRPKKTFADVAGCDEAKEELKEIVDFLQNPGDFMRLGSRIPKGVLLVGDPGTGKTLLAQAVAGEASVSFLSANGSEFVEMFVGVGASRIRSLFEEAKKIAPCIVFIDEIDAIGKKRGVAVGGGHDEREHALNQLLGELDGFVGNNKIVVIAATNRVDVLDEALIRPGRFDRQVYVPVPDVAGRKAILEVHVKNVKLAPAVDLEIVAKDTAGMVGADLQNVVNEATLFATRKKKSAVEQSDFSEAVDKVTMGAERKSMRLSEKEKKLTAYHEAGHALVALLTKDANPLHKITIIPRGQALGYTKQLPPDNHCTTKEELFARVKVAVGGRAAEELVFNTVTTGAYSDFLNATFVLRRMVYEFGMSENAGLVVHKEKTDFFGHPSGVDASQKTKELLEKEVNDKLNEIYKQVKKLLEEHRVKLDLLAALLLEKETVTADEVRKTLSLPAIQ</sequence>
<dbReference type="Gene3D" id="1.20.58.760">
    <property type="entry name" value="Peptidase M41"/>
    <property type="match status" value="1"/>
</dbReference>
<evidence type="ECO:0000256" key="4">
    <source>
        <dbReference type="ARBA" id="ARBA00022692"/>
    </source>
</evidence>
<dbReference type="SMART" id="SM00382">
    <property type="entry name" value="AAA"/>
    <property type="match status" value="1"/>
</dbReference>
<evidence type="ECO:0000256" key="8">
    <source>
        <dbReference type="ARBA" id="ARBA00022833"/>
    </source>
</evidence>
<feature type="transmembrane region" description="Helical" evidence="14">
    <location>
        <begin position="105"/>
        <end position="127"/>
    </location>
</feature>
<dbReference type="Pfam" id="PF17862">
    <property type="entry name" value="AAA_lid_3"/>
    <property type="match status" value="1"/>
</dbReference>
<comment type="caution">
    <text evidence="18">The sequence shown here is derived from an EMBL/GenBank/DDBJ whole genome shotgun (WGS) entry which is preliminary data.</text>
</comment>
<evidence type="ECO:0000256" key="12">
    <source>
        <dbReference type="ARBA" id="ARBA00023136"/>
    </source>
</evidence>
<dbReference type="GO" id="GO:0030163">
    <property type="term" value="P:protein catabolic process"/>
    <property type="evidence" value="ECO:0007669"/>
    <property type="project" value="UniProtKB-UniRule"/>
</dbReference>
<dbReference type="GO" id="GO:0016887">
    <property type="term" value="F:ATP hydrolysis activity"/>
    <property type="evidence" value="ECO:0007669"/>
    <property type="project" value="UniProtKB-UniRule"/>
</dbReference>
<dbReference type="InterPro" id="IPR003959">
    <property type="entry name" value="ATPase_AAA_core"/>
</dbReference>
<feature type="domain" description="AAA+ ATPase" evidence="17">
    <location>
        <begin position="193"/>
        <end position="332"/>
    </location>
</feature>
<evidence type="ECO:0000256" key="1">
    <source>
        <dbReference type="ARBA" id="ARBA00004370"/>
    </source>
</evidence>
<dbReference type="PANTHER" id="PTHR23076:SF97">
    <property type="entry name" value="ATP-DEPENDENT ZINC METALLOPROTEASE YME1L1"/>
    <property type="match status" value="1"/>
</dbReference>
<dbReference type="HAMAP" id="MF_01458">
    <property type="entry name" value="FtsH"/>
    <property type="match status" value="1"/>
</dbReference>
<keyword evidence="9 14" id="KW-0067">ATP-binding</keyword>
<dbReference type="SUPFAM" id="SSF52540">
    <property type="entry name" value="P-loop containing nucleoside triphosphate hydrolases"/>
    <property type="match status" value="1"/>
</dbReference>
<keyword evidence="10 14" id="KW-1133">Transmembrane helix</keyword>
<feature type="binding site" evidence="14">
    <location>
        <begin position="201"/>
        <end position="208"/>
    </location>
    <ligand>
        <name>ATP</name>
        <dbReference type="ChEBI" id="CHEBI:30616"/>
    </ligand>
</feature>
<keyword evidence="8 14" id="KW-0862">Zinc</keyword>
<evidence type="ECO:0000256" key="9">
    <source>
        <dbReference type="ARBA" id="ARBA00022840"/>
    </source>
</evidence>
<dbReference type="EMBL" id="MHWF01000006">
    <property type="protein sequence ID" value="OHB06232.1"/>
    <property type="molecule type" value="Genomic_DNA"/>
</dbReference>
<keyword evidence="5 14" id="KW-0479">Metal-binding</keyword>
<evidence type="ECO:0000313" key="18">
    <source>
        <dbReference type="EMBL" id="OHB06232.1"/>
    </source>
</evidence>
<dbReference type="Gene3D" id="1.10.8.60">
    <property type="match status" value="1"/>
</dbReference>
<dbReference type="PANTHER" id="PTHR23076">
    <property type="entry name" value="METALLOPROTEASE M41 FTSH"/>
    <property type="match status" value="1"/>
</dbReference>
<feature type="active site" evidence="14">
    <location>
        <position position="424"/>
    </location>
</feature>
<name>A0A1G2UB70_9BACT</name>
<keyword evidence="3 14" id="KW-0645">Protease</keyword>
<comment type="function">
    <text evidence="14">Acts as a processive, ATP-dependent zinc metallopeptidase for both cytoplasmic and membrane proteins. Plays a role in the quality control of integral membrane proteins.</text>
</comment>
<comment type="cofactor">
    <cofactor evidence="14">
        <name>Zn(2+)</name>
        <dbReference type="ChEBI" id="CHEBI:29105"/>
    </cofactor>
    <text evidence="14">Binds 1 zinc ion per subunit.</text>
</comment>
<proteinExistence type="inferred from homology"/>
<evidence type="ECO:0000256" key="3">
    <source>
        <dbReference type="ARBA" id="ARBA00022670"/>
    </source>
</evidence>
<dbReference type="GO" id="GO:0005524">
    <property type="term" value="F:ATP binding"/>
    <property type="evidence" value="ECO:0007669"/>
    <property type="project" value="UniProtKB-UniRule"/>
</dbReference>
<gene>
    <name evidence="14" type="primary">ftsH</name>
    <name evidence="18" type="ORF">A3B16_02940</name>
</gene>
<dbReference type="EC" id="3.4.24.-" evidence="14"/>
<evidence type="ECO:0000256" key="5">
    <source>
        <dbReference type="ARBA" id="ARBA00022723"/>
    </source>
</evidence>
<evidence type="ECO:0000256" key="2">
    <source>
        <dbReference type="ARBA" id="ARBA00010044"/>
    </source>
</evidence>
<accession>A0A1G2UB70</accession>
<dbReference type="InterPro" id="IPR041569">
    <property type="entry name" value="AAA_lid_3"/>
</dbReference>
<keyword evidence="6 14" id="KW-0547">Nucleotide-binding</keyword>
<dbReference type="InterPro" id="IPR027417">
    <property type="entry name" value="P-loop_NTPase"/>
</dbReference>
<dbReference type="GO" id="GO:0008270">
    <property type="term" value="F:zinc ion binding"/>
    <property type="evidence" value="ECO:0007669"/>
    <property type="project" value="UniProtKB-UniRule"/>
</dbReference>
<dbReference type="InterPro" id="IPR003593">
    <property type="entry name" value="AAA+_ATPase"/>
</dbReference>
<comment type="similarity">
    <text evidence="13 14">In the central section; belongs to the AAA ATPase family.</text>
</comment>
<feature type="binding site" evidence="14">
    <location>
        <position position="498"/>
    </location>
    <ligand>
        <name>Zn(2+)</name>
        <dbReference type="ChEBI" id="CHEBI:29105"/>
        <note>catalytic</note>
    </ligand>
</feature>
<dbReference type="Pfam" id="PF01434">
    <property type="entry name" value="Peptidase_M41"/>
    <property type="match status" value="1"/>
</dbReference>
<dbReference type="InterPro" id="IPR003960">
    <property type="entry name" value="ATPase_AAA_CS"/>
</dbReference>
<comment type="caution">
    <text evidence="14">Lacks conserved residue(s) required for the propagation of feature annotation.</text>
</comment>
<feature type="coiled-coil region" evidence="16">
    <location>
        <begin position="537"/>
        <end position="572"/>
    </location>
</feature>
<evidence type="ECO:0000256" key="13">
    <source>
        <dbReference type="ARBA" id="ARBA00061570"/>
    </source>
</evidence>
<evidence type="ECO:0000256" key="14">
    <source>
        <dbReference type="HAMAP-Rule" id="MF_01458"/>
    </source>
</evidence>
<dbReference type="AlphaFoldDB" id="A0A1G2UB70"/>
<comment type="subunit">
    <text evidence="14">Homohexamer.</text>
</comment>
<keyword evidence="16" id="KW-0175">Coiled coil</keyword>
<dbReference type="Gene3D" id="3.40.50.300">
    <property type="entry name" value="P-loop containing nucleotide triphosphate hydrolases"/>
    <property type="match status" value="1"/>
</dbReference>
<evidence type="ECO:0000256" key="11">
    <source>
        <dbReference type="ARBA" id="ARBA00023049"/>
    </source>
</evidence>
<dbReference type="FunFam" id="1.10.8.60:FF:000001">
    <property type="entry name" value="ATP-dependent zinc metalloprotease FtsH"/>
    <property type="match status" value="1"/>
</dbReference>
<dbReference type="PROSITE" id="PS00674">
    <property type="entry name" value="AAA"/>
    <property type="match status" value="1"/>
</dbReference>
<protein>
    <recommendedName>
        <fullName evidence="14">ATP-dependent zinc metalloprotease FtsH</fullName>
        <ecNumber evidence="14">3.4.24.-</ecNumber>
    </recommendedName>
</protein>
<keyword evidence="7 14" id="KW-0378">Hydrolase</keyword>
<dbReference type="InterPro" id="IPR037219">
    <property type="entry name" value="Peptidase_M41-like"/>
</dbReference>
<dbReference type="GO" id="GO:0006508">
    <property type="term" value="P:proteolysis"/>
    <property type="evidence" value="ECO:0007669"/>
    <property type="project" value="UniProtKB-KW"/>
</dbReference>
<dbReference type="InterPro" id="IPR005936">
    <property type="entry name" value="FtsH"/>
</dbReference>
<evidence type="ECO:0000256" key="16">
    <source>
        <dbReference type="SAM" id="Coils"/>
    </source>
</evidence>
<dbReference type="CDD" id="cd19501">
    <property type="entry name" value="RecA-like_FtsH"/>
    <property type="match status" value="1"/>
</dbReference>
<evidence type="ECO:0000256" key="10">
    <source>
        <dbReference type="ARBA" id="ARBA00022989"/>
    </source>
</evidence>
<keyword evidence="4 14" id="KW-0812">Transmembrane</keyword>
<dbReference type="Proteomes" id="UP000177722">
    <property type="component" value="Unassembled WGS sequence"/>
</dbReference>
<evidence type="ECO:0000256" key="6">
    <source>
        <dbReference type="ARBA" id="ARBA00022741"/>
    </source>
</evidence>
<evidence type="ECO:0000256" key="15">
    <source>
        <dbReference type="RuleBase" id="RU003651"/>
    </source>
</evidence>
<dbReference type="GO" id="GO:0004176">
    <property type="term" value="F:ATP-dependent peptidase activity"/>
    <property type="evidence" value="ECO:0007669"/>
    <property type="project" value="InterPro"/>
</dbReference>
<dbReference type="GO" id="GO:0005886">
    <property type="term" value="C:plasma membrane"/>
    <property type="evidence" value="ECO:0007669"/>
    <property type="project" value="UniProtKB-SubCell"/>
</dbReference>
<dbReference type="InterPro" id="IPR000642">
    <property type="entry name" value="Peptidase_M41"/>
</dbReference>
<comment type="similarity">
    <text evidence="15">Belongs to the AAA ATPase family.</text>
</comment>
<evidence type="ECO:0000256" key="7">
    <source>
        <dbReference type="ARBA" id="ARBA00022801"/>
    </source>
</evidence>
<feature type="binding site" evidence="14">
    <location>
        <position position="423"/>
    </location>
    <ligand>
        <name>Zn(2+)</name>
        <dbReference type="ChEBI" id="CHEBI:29105"/>
        <note>catalytic</note>
    </ligand>
</feature>
<keyword evidence="14" id="KW-1003">Cell membrane</keyword>
<organism evidence="18 19">
    <name type="scientific">Candidatus Zambryskibacteria bacterium RIFCSPLOWO2_01_FULL_45_43</name>
    <dbReference type="NCBI Taxonomy" id="1802762"/>
    <lineage>
        <taxon>Bacteria</taxon>
        <taxon>Candidatus Zambryskiibacteriota</taxon>
    </lineage>
</organism>
<keyword evidence="11 14" id="KW-0482">Metalloprotease</keyword>
<dbReference type="GO" id="GO:0004222">
    <property type="term" value="F:metalloendopeptidase activity"/>
    <property type="evidence" value="ECO:0007669"/>
    <property type="project" value="InterPro"/>
</dbReference>
<dbReference type="Pfam" id="PF00004">
    <property type="entry name" value="AAA"/>
    <property type="match status" value="1"/>
</dbReference>